<proteinExistence type="predicted"/>
<dbReference type="InterPro" id="IPR058912">
    <property type="entry name" value="HTH_animal"/>
</dbReference>
<dbReference type="Pfam" id="PF00078">
    <property type="entry name" value="RVT_1"/>
    <property type="match status" value="1"/>
</dbReference>
<gene>
    <name evidence="2" type="ORF">SMN809_LOCUS78280</name>
</gene>
<feature type="non-terminal residue" evidence="2">
    <location>
        <position position="1"/>
    </location>
</feature>
<organism evidence="2 3">
    <name type="scientific">Rotaria magnacalcarata</name>
    <dbReference type="NCBI Taxonomy" id="392030"/>
    <lineage>
        <taxon>Eukaryota</taxon>
        <taxon>Metazoa</taxon>
        <taxon>Spiralia</taxon>
        <taxon>Gnathifera</taxon>
        <taxon>Rotifera</taxon>
        <taxon>Eurotatoria</taxon>
        <taxon>Bdelloidea</taxon>
        <taxon>Philodinida</taxon>
        <taxon>Philodinidae</taxon>
        <taxon>Rotaria</taxon>
    </lineage>
</organism>
<dbReference type="PANTHER" id="PTHR21301">
    <property type="entry name" value="REVERSE TRANSCRIPTASE"/>
    <property type="match status" value="1"/>
</dbReference>
<accession>A0A8S3J141</accession>
<dbReference type="PROSITE" id="PS50878">
    <property type="entry name" value="RT_POL"/>
    <property type="match status" value="1"/>
</dbReference>
<feature type="domain" description="Reverse transcriptase" evidence="1">
    <location>
        <begin position="1"/>
        <end position="174"/>
    </location>
</feature>
<evidence type="ECO:0000313" key="3">
    <source>
        <dbReference type="Proteomes" id="UP000676336"/>
    </source>
</evidence>
<dbReference type="EMBL" id="CAJOBI010339419">
    <property type="protein sequence ID" value="CAF5210744.1"/>
    <property type="molecule type" value="Genomic_DNA"/>
</dbReference>
<dbReference type="InterPro" id="IPR000477">
    <property type="entry name" value="RT_dom"/>
</dbReference>
<feature type="non-terminal residue" evidence="2">
    <location>
        <position position="262"/>
    </location>
</feature>
<reference evidence="2" key="1">
    <citation type="submission" date="2021-02" db="EMBL/GenBank/DDBJ databases">
        <authorList>
            <person name="Nowell W R."/>
        </authorList>
    </citation>
    <scope>NUCLEOTIDE SEQUENCE</scope>
</reference>
<dbReference type="InterPro" id="IPR043502">
    <property type="entry name" value="DNA/RNA_pol_sf"/>
</dbReference>
<evidence type="ECO:0000259" key="1">
    <source>
        <dbReference type="PROSITE" id="PS50878"/>
    </source>
</evidence>
<comment type="caution">
    <text evidence="2">The sequence shown here is derived from an EMBL/GenBank/DDBJ whole genome shotgun (WGS) entry which is preliminary data.</text>
</comment>
<dbReference type="PANTHER" id="PTHR21301:SF10">
    <property type="entry name" value="REVERSE TRANSCRIPTASE DOMAIN-CONTAINING PROTEIN"/>
    <property type="match status" value="1"/>
</dbReference>
<dbReference type="SUPFAM" id="SSF56672">
    <property type="entry name" value="DNA/RNA polymerases"/>
    <property type="match status" value="1"/>
</dbReference>
<dbReference type="Pfam" id="PF26215">
    <property type="entry name" value="HTH_animal"/>
    <property type="match status" value="1"/>
</dbReference>
<dbReference type="AlphaFoldDB" id="A0A8S3J141"/>
<protein>
    <recommendedName>
        <fullName evidence="1">Reverse transcriptase domain-containing protein</fullName>
    </recommendedName>
</protein>
<dbReference type="Proteomes" id="UP000676336">
    <property type="component" value="Unassembled WGS sequence"/>
</dbReference>
<evidence type="ECO:0000313" key="2">
    <source>
        <dbReference type="EMBL" id="CAF5210744.1"/>
    </source>
</evidence>
<sequence length="262" mass="30954">NTSNFIKIITDVKLNQDEHLASLDIQDLYTNIPVNKAIDITLKRLDESKKLDNLPFTKTDIKELLILALKNSYFQFNGKFYKQKTGLPMGNTLSPILADIYMDEYQKQHLHEVNIPNKIWRYVDDILIITKMNKTQLDKYVNDLNKIRRTIKFTSEFEQNDQINYLDTMLTKTIINNETILKIRWFRKDTAADRLLNYESSHGKSIKNNIVKNMTTRILETTQDNIDQQEDLNKLRNMLLKSNYPLKEIEKLIKQTCQEFKS</sequence>
<name>A0A8S3J141_9BILA</name>